<dbReference type="EMBL" id="CAJOBP010033023">
    <property type="protein sequence ID" value="CAF4683933.1"/>
    <property type="molecule type" value="Genomic_DNA"/>
</dbReference>
<sequence length="284" mass="30605">TPPDPCANVYCGSGQCRDGICECYGGYTGPQCGIPPDLCANVNCNYGRCEDGVCRCPEEYTGTFCETLITTPPPGPLIVTVARSPLTPLVAITGPKNAALVDYGRSLSSRAGPIGWILALIAGLLLAGIALAFLARNCVPKPSPPKPPPPKPLPVSDATQTETQNLLKAADTLETTRIEETREIVREYGVMDNATGLFTSYPTMSSRHGDFARDNQQQQTSTGYTQQRFIETDYRPPPIPDFGFVLGEVVDGFRDTFETWEGDCGGTCGYSMNAMDGCFQTDYE</sequence>
<proteinExistence type="predicted"/>
<feature type="non-terminal residue" evidence="2">
    <location>
        <position position="1"/>
    </location>
</feature>
<evidence type="ECO:0000313" key="3">
    <source>
        <dbReference type="Proteomes" id="UP000663873"/>
    </source>
</evidence>
<organism evidence="2 3">
    <name type="scientific">Rotaria socialis</name>
    <dbReference type="NCBI Taxonomy" id="392032"/>
    <lineage>
        <taxon>Eukaryota</taxon>
        <taxon>Metazoa</taxon>
        <taxon>Spiralia</taxon>
        <taxon>Gnathifera</taxon>
        <taxon>Rotifera</taxon>
        <taxon>Eurotatoria</taxon>
        <taxon>Bdelloidea</taxon>
        <taxon>Philodinida</taxon>
        <taxon>Philodinidae</taxon>
        <taxon>Rotaria</taxon>
    </lineage>
</organism>
<keyword evidence="1" id="KW-0472">Membrane</keyword>
<name>A0A821HEQ4_9BILA</name>
<comment type="caution">
    <text evidence="2">The sequence shown here is derived from an EMBL/GenBank/DDBJ whole genome shotgun (WGS) entry which is preliminary data.</text>
</comment>
<feature type="transmembrane region" description="Helical" evidence="1">
    <location>
        <begin position="114"/>
        <end position="135"/>
    </location>
</feature>
<dbReference type="Proteomes" id="UP000663873">
    <property type="component" value="Unassembled WGS sequence"/>
</dbReference>
<accession>A0A821HEQ4</accession>
<reference evidence="2" key="1">
    <citation type="submission" date="2021-02" db="EMBL/GenBank/DDBJ databases">
        <authorList>
            <person name="Nowell W R."/>
        </authorList>
    </citation>
    <scope>NUCLEOTIDE SEQUENCE</scope>
</reference>
<evidence type="ECO:0008006" key="4">
    <source>
        <dbReference type="Google" id="ProtNLM"/>
    </source>
</evidence>
<keyword evidence="1" id="KW-0812">Transmembrane</keyword>
<keyword evidence="3" id="KW-1185">Reference proteome</keyword>
<evidence type="ECO:0000313" key="2">
    <source>
        <dbReference type="EMBL" id="CAF4683933.1"/>
    </source>
</evidence>
<protein>
    <recommendedName>
        <fullName evidence="4">EGF-like domain-containing protein</fullName>
    </recommendedName>
</protein>
<feature type="non-terminal residue" evidence="2">
    <location>
        <position position="284"/>
    </location>
</feature>
<evidence type="ECO:0000256" key="1">
    <source>
        <dbReference type="SAM" id="Phobius"/>
    </source>
</evidence>
<keyword evidence="1" id="KW-1133">Transmembrane helix</keyword>
<dbReference type="AlphaFoldDB" id="A0A821HEQ4"/>
<gene>
    <name evidence="2" type="ORF">UJA718_LOCUS35397</name>
</gene>
<dbReference type="Gene3D" id="2.10.25.10">
    <property type="entry name" value="Laminin"/>
    <property type="match status" value="1"/>
</dbReference>